<dbReference type="Pfam" id="PF08989">
    <property type="entry name" value="DUF1896"/>
    <property type="match status" value="1"/>
</dbReference>
<reference evidence="1 2" key="1">
    <citation type="submission" date="2019-03" db="EMBL/GenBank/DDBJ databases">
        <title>Porphyromonas levii Isolated from the Uterus of Dairy Cows.</title>
        <authorList>
            <person name="Francis A.M."/>
        </authorList>
    </citation>
    <scope>NUCLEOTIDE SEQUENCE [LARGE SCALE GENOMIC DNA]</scope>
    <source>
        <strain evidence="1 2">AF5678</strain>
    </source>
</reference>
<keyword evidence="2" id="KW-1185">Reference proteome</keyword>
<dbReference type="OrthoDB" id="1079392at2"/>
<comment type="caution">
    <text evidence="1">The sequence shown here is derived from an EMBL/GenBank/DDBJ whole genome shotgun (WGS) entry which is preliminary data.</text>
</comment>
<dbReference type="Gene3D" id="1.10.8.330">
    <property type="entry name" value="PG0816-like"/>
    <property type="match status" value="1"/>
</dbReference>
<organism evidence="1 2">
    <name type="scientific">Porphyromonas levii</name>
    <dbReference type="NCBI Taxonomy" id="28114"/>
    <lineage>
        <taxon>Bacteria</taxon>
        <taxon>Pseudomonadati</taxon>
        <taxon>Bacteroidota</taxon>
        <taxon>Bacteroidia</taxon>
        <taxon>Bacteroidales</taxon>
        <taxon>Porphyromonadaceae</taxon>
        <taxon>Porphyromonas</taxon>
    </lineage>
</organism>
<protein>
    <submittedName>
        <fullName evidence="1">DUF1896 family protein</fullName>
    </submittedName>
</protein>
<gene>
    <name evidence="1" type="ORF">E4P47_09470</name>
</gene>
<dbReference type="AlphaFoldDB" id="A0A4Y8WMF7"/>
<evidence type="ECO:0000313" key="2">
    <source>
        <dbReference type="Proteomes" id="UP000297225"/>
    </source>
</evidence>
<name>A0A4Y8WMF7_9PORP</name>
<dbReference type="InterPro" id="IPR036297">
    <property type="entry name" value="PG0816-like_sf"/>
</dbReference>
<dbReference type="Gene3D" id="1.10.8.340">
    <property type="entry name" value="PG0816-like"/>
    <property type="match status" value="1"/>
</dbReference>
<sequence>MRQKRQLSYFLLKLEEYLSNYHPYKLQDKAFTNARADEALTVYLEAVEQGYDHLQAEELASETLYRELHFSAYDTIRMVLEKEFETELPEPLPEKLTPILLGSQAIREVLQKYDLNDEFDGTPEYELLYTELTGTIALLIEKNKLPTVEM</sequence>
<dbReference type="InterPro" id="IPR015082">
    <property type="entry name" value="DUF1896"/>
</dbReference>
<proteinExistence type="predicted"/>
<dbReference type="RefSeq" id="WP_018359324.1">
    <property type="nucleotide sequence ID" value="NZ_CP197400.1"/>
</dbReference>
<dbReference type="STRING" id="1122973.GCA_000379925_02098"/>
<dbReference type="SUPFAM" id="SSF140753">
    <property type="entry name" value="PG0816-like"/>
    <property type="match status" value="1"/>
</dbReference>
<dbReference type="EMBL" id="SPNC01000233">
    <property type="protein sequence ID" value="TFH93971.1"/>
    <property type="molecule type" value="Genomic_DNA"/>
</dbReference>
<dbReference type="Proteomes" id="UP000297225">
    <property type="component" value="Unassembled WGS sequence"/>
</dbReference>
<evidence type="ECO:0000313" key="1">
    <source>
        <dbReference type="EMBL" id="TFH93971.1"/>
    </source>
</evidence>
<accession>A0A4Y8WMF7</accession>